<reference evidence="1" key="1">
    <citation type="journal article" date="2015" name="Nature">
        <title>Complex archaea that bridge the gap between prokaryotes and eukaryotes.</title>
        <authorList>
            <person name="Spang A."/>
            <person name="Saw J.H."/>
            <person name="Jorgensen S.L."/>
            <person name="Zaremba-Niedzwiedzka K."/>
            <person name="Martijn J."/>
            <person name="Lind A.E."/>
            <person name="van Eijk R."/>
            <person name="Schleper C."/>
            <person name="Guy L."/>
            <person name="Ettema T.J."/>
        </authorList>
    </citation>
    <scope>NUCLEOTIDE SEQUENCE</scope>
</reference>
<evidence type="ECO:0008006" key="2">
    <source>
        <dbReference type="Google" id="ProtNLM"/>
    </source>
</evidence>
<comment type="caution">
    <text evidence="1">The sequence shown here is derived from an EMBL/GenBank/DDBJ whole genome shotgun (WGS) entry which is preliminary data.</text>
</comment>
<dbReference type="EMBL" id="LAZR01053730">
    <property type="protein sequence ID" value="KKK80111.1"/>
    <property type="molecule type" value="Genomic_DNA"/>
</dbReference>
<name>A0A0F9B6F0_9ZZZZ</name>
<proteinExistence type="predicted"/>
<evidence type="ECO:0000313" key="1">
    <source>
        <dbReference type="EMBL" id="KKK80111.1"/>
    </source>
</evidence>
<accession>A0A0F9B6F0</accession>
<dbReference type="AlphaFoldDB" id="A0A0F9B6F0"/>
<sequence length="88" mass="10308">MKQVEFRIQTEDINRQKMIDLVSYHFSSYSIQVQLGYWIKQIENSVCFIIIATAKKRGIVEMVGRQIRDLNGQECVLITESPIKVKFI</sequence>
<gene>
    <name evidence="1" type="ORF">LCGC14_2826780</name>
</gene>
<organism evidence="1">
    <name type="scientific">marine sediment metagenome</name>
    <dbReference type="NCBI Taxonomy" id="412755"/>
    <lineage>
        <taxon>unclassified sequences</taxon>
        <taxon>metagenomes</taxon>
        <taxon>ecological metagenomes</taxon>
    </lineage>
</organism>
<protein>
    <recommendedName>
        <fullName evidence="2">Transcription factor NikR nickel binding C-terminal domain-containing protein</fullName>
    </recommendedName>
</protein>